<dbReference type="RefSeq" id="WP_223248432.1">
    <property type="nucleotide sequence ID" value="NZ_BHVT01000073.1"/>
</dbReference>
<dbReference type="Proteomes" id="UP000295367">
    <property type="component" value="Unassembled WGS sequence"/>
</dbReference>
<dbReference type="InterPro" id="IPR007332">
    <property type="entry name" value="DUF411"/>
</dbReference>
<feature type="signal peptide" evidence="1">
    <location>
        <begin position="1"/>
        <end position="30"/>
    </location>
</feature>
<accession>A0A4R3YEE6</accession>
<dbReference type="EMBL" id="SMCO01000001">
    <property type="protein sequence ID" value="TCV90301.1"/>
    <property type="molecule type" value="Genomic_DNA"/>
</dbReference>
<keyword evidence="4" id="KW-1185">Reference proteome</keyword>
<dbReference type="Pfam" id="PF00462">
    <property type="entry name" value="Glutaredoxin"/>
    <property type="match status" value="1"/>
</dbReference>
<dbReference type="InterPro" id="IPR002109">
    <property type="entry name" value="Glutaredoxin"/>
</dbReference>
<dbReference type="InterPro" id="IPR036249">
    <property type="entry name" value="Thioredoxin-like_sf"/>
</dbReference>
<dbReference type="AlphaFoldDB" id="A0A4R3YEE6"/>
<gene>
    <name evidence="3" type="ORF">EDC63_101271</name>
</gene>
<proteinExistence type="predicted"/>
<name>A0A4R3YEE6_9PROT</name>
<feature type="chain" id="PRO_5020963972" description="Glutaredoxin domain-containing protein" evidence="1">
    <location>
        <begin position="31"/>
        <end position="155"/>
    </location>
</feature>
<evidence type="ECO:0000256" key="1">
    <source>
        <dbReference type="SAM" id="SignalP"/>
    </source>
</evidence>
<organism evidence="3 4">
    <name type="scientific">Sulfurirhabdus autotrophica</name>
    <dbReference type="NCBI Taxonomy" id="1706046"/>
    <lineage>
        <taxon>Bacteria</taxon>
        <taxon>Pseudomonadati</taxon>
        <taxon>Pseudomonadota</taxon>
        <taxon>Betaproteobacteria</taxon>
        <taxon>Nitrosomonadales</taxon>
        <taxon>Sulfuricellaceae</taxon>
        <taxon>Sulfurirhabdus</taxon>
    </lineage>
</organism>
<evidence type="ECO:0000313" key="4">
    <source>
        <dbReference type="Proteomes" id="UP000295367"/>
    </source>
</evidence>
<dbReference type="SUPFAM" id="SSF52833">
    <property type="entry name" value="Thioredoxin-like"/>
    <property type="match status" value="1"/>
</dbReference>
<dbReference type="Pfam" id="PF04214">
    <property type="entry name" value="DUF411"/>
    <property type="match status" value="1"/>
</dbReference>
<comment type="caution">
    <text evidence="3">The sequence shown here is derived from an EMBL/GenBank/DDBJ whole genome shotgun (WGS) entry which is preliminary data.</text>
</comment>
<evidence type="ECO:0000313" key="3">
    <source>
        <dbReference type="EMBL" id="TCV90301.1"/>
    </source>
</evidence>
<protein>
    <recommendedName>
        <fullName evidence="2">Glutaredoxin domain-containing protein</fullName>
    </recommendedName>
</protein>
<dbReference type="Gene3D" id="3.40.30.10">
    <property type="entry name" value="Glutaredoxin"/>
    <property type="match status" value="1"/>
</dbReference>
<feature type="domain" description="Glutaredoxin" evidence="2">
    <location>
        <begin position="34"/>
        <end position="74"/>
    </location>
</feature>
<evidence type="ECO:0000259" key="2">
    <source>
        <dbReference type="Pfam" id="PF00462"/>
    </source>
</evidence>
<sequence length="155" mass="16738">MMNTILKTVNKLLVSVLLVAAVLLPSAAFAGETISVFKSPTCGCCEKWVEHLKQNGFAVDVHNVQDTSVYREKLGMPMKYGSCHTASINGYTIEGHVPAREIKRLLKEKPKATGLAVPAMVAGSPGMEGPRSDPYQVLLVKTDGNASVYQNYNGK</sequence>
<reference evidence="3 4" key="1">
    <citation type="submission" date="2019-03" db="EMBL/GenBank/DDBJ databases">
        <title>Genomic Encyclopedia of Type Strains, Phase IV (KMG-IV): sequencing the most valuable type-strain genomes for metagenomic binning, comparative biology and taxonomic classification.</title>
        <authorList>
            <person name="Goeker M."/>
        </authorList>
    </citation>
    <scope>NUCLEOTIDE SEQUENCE [LARGE SCALE GENOMIC DNA]</scope>
    <source>
        <strain evidence="3 4">DSM 100309</strain>
    </source>
</reference>
<keyword evidence="1" id="KW-0732">Signal</keyword>